<evidence type="ECO:0000256" key="2">
    <source>
        <dbReference type="ARBA" id="ARBA00022884"/>
    </source>
</evidence>
<protein>
    <recommendedName>
        <fullName evidence="4">SsrA-binding protein</fullName>
    </recommendedName>
</protein>
<dbReference type="Gene3D" id="2.40.280.10">
    <property type="match status" value="1"/>
</dbReference>
<accession>A0A382HTE9</accession>
<dbReference type="HAMAP" id="MF_00023">
    <property type="entry name" value="SmpB"/>
    <property type="match status" value="1"/>
</dbReference>
<dbReference type="GO" id="GO:0005829">
    <property type="term" value="C:cytosol"/>
    <property type="evidence" value="ECO:0007669"/>
    <property type="project" value="TreeGrafter"/>
</dbReference>
<organism evidence="3">
    <name type="scientific">marine metagenome</name>
    <dbReference type="NCBI Taxonomy" id="408172"/>
    <lineage>
        <taxon>unclassified sequences</taxon>
        <taxon>metagenomes</taxon>
        <taxon>ecological metagenomes</taxon>
    </lineage>
</organism>
<dbReference type="SUPFAM" id="SSF74982">
    <property type="entry name" value="Small protein B (SmpB)"/>
    <property type="match status" value="1"/>
</dbReference>
<dbReference type="EMBL" id="UINC01063092">
    <property type="protein sequence ID" value="SVB90355.1"/>
    <property type="molecule type" value="Genomic_DNA"/>
</dbReference>
<keyword evidence="1" id="KW-0963">Cytoplasm</keyword>
<evidence type="ECO:0000313" key="3">
    <source>
        <dbReference type="EMBL" id="SVB90355.1"/>
    </source>
</evidence>
<dbReference type="Pfam" id="PF01668">
    <property type="entry name" value="SmpB"/>
    <property type="match status" value="1"/>
</dbReference>
<dbReference type="PANTHER" id="PTHR30308:SF2">
    <property type="entry name" value="SSRA-BINDING PROTEIN"/>
    <property type="match status" value="1"/>
</dbReference>
<name>A0A382HTE9_9ZZZZ</name>
<gene>
    <name evidence="3" type="ORF">METZ01_LOCUS243209</name>
</gene>
<dbReference type="GO" id="GO:0070930">
    <property type="term" value="P:trans-translation-dependent protein tagging"/>
    <property type="evidence" value="ECO:0007669"/>
    <property type="project" value="TreeGrafter"/>
</dbReference>
<dbReference type="CDD" id="cd09294">
    <property type="entry name" value="SmpB"/>
    <property type="match status" value="1"/>
</dbReference>
<evidence type="ECO:0000256" key="1">
    <source>
        <dbReference type="ARBA" id="ARBA00022490"/>
    </source>
</evidence>
<dbReference type="NCBIfam" id="NF003843">
    <property type="entry name" value="PRK05422.1"/>
    <property type="match status" value="1"/>
</dbReference>
<dbReference type="InterPro" id="IPR000037">
    <property type="entry name" value="SsrA-bd_prot"/>
</dbReference>
<dbReference type="GO" id="GO:0003723">
    <property type="term" value="F:RNA binding"/>
    <property type="evidence" value="ECO:0007669"/>
    <property type="project" value="UniProtKB-KW"/>
</dbReference>
<proteinExistence type="inferred from homology"/>
<dbReference type="InterPro" id="IPR023620">
    <property type="entry name" value="SmpB"/>
</dbReference>
<dbReference type="PANTHER" id="PTHR30308">
    <property type="entry name" value="TMRNA-BINDING COMPONENT OF TRANS-TRANSLATION TAGGING COMPLEX"/>
    <property type="match status" value="1"/>
</dbReference>
<reference evidence="3" key="1">
    <citation type="submission" date="2018-05" db="EMBL/GenBank/DDBJ databases">
        <authorList>
            <person name="Lanie J.A."/>
            <person name="Ng W.-L."/>
            <person name="Kazmierczak K.M."/>
            <person name="Andrzejewski T.M."/>
            <person name="Davidsen T.M."/>
            <person name="Wayne K.J."/>
            <person name="Tettelin H."/>
            <person name="Glass J.I."/>
            <person name="Rusch D."/>
            <person name="Podicherti R."/>
            <person name="Tsui H.-C.T."/>
            <person name="Winkler M.E."/>
        </authorList>
    </citation>
    <scope>NUCLEOTIDE SEQUENCE</scope>
</reference>
<keyword evidence="2" id="KW-0694">RNA-binding</keyword>
<dbReference type="PROSITE" id="PS01317">
    <property type="entry name" value="SSRP"/>
    <property type="match status" value="1"/>
</dbReference>
<dbReference type="InterPro" id="IPR020081">
    <property type="entry name" value="SsrA-bd_prot_CS"/>
</dbReference>
<sequence>MAAKISSKVKSAFRTIVSNRRAFRDYEILDTIEAGLVLTGTEIKSIRSGRANLQYSFARIDKGEVWLYNSHIAQYDQGNIYNHDPARPRKLLLHHRQILHLGSETGQKGLTLIPLRLYIRGHVAKIELGLAKGRRLYDKRKVIIDREIDREIGRTVSKAARG</sequence>
<dbReference type="NCBIfam" id="TIGR00086">
    <property type="entry name" value="smpB"/>
    <property type="match status" value="1"/>
</dbReference>
<dbReference type="AlphaFoldDB" id="A0A382HTE9"/>
<evidence type="ECO:0008006" key="4">
    <source>
        <dbReference type="Google" id="ProtNLM"/>
    </source>
</evidence>